<dbReference type="PROSITE" id="PS00174">
    <property type="entry name" value="P_GLUCOSE_ISOMERASE_2"/>
    <property type="match status" value="1"/>
</dbReference>
<comment type="similarity">
    <text evidence="5">Belongs to the GPI family.</text>
</comment>
<proteinExistence type="inferred from homology"/>
<dbReference type="PRINTS" id="PR00662">
    <property type="entry name" value="G6PISOMERASE"/>
</dbReference>
<keyword evidence="7" id="KW-1185">Reference proteome</keyword>
<dbReference type="EMBL" id="JBHSFK010000092">
    <property type="protein sequence ID" value="MFC4508560.1"/>
    <property type="molecule type" value="Genomic_DNA"/>
</dbReference>
<gene>
    <name evidence="6" type="ORF">ACFPIH_55820</name>
</gene>
<dbReference type="GO" id="GO:0016853">
    <property type="term" value="F:isomerase activity"/>
    <property type="evidence" value="ECO:0007669"/>
    <property type="project" value="UniProtKB-KW"/>
</dbReference>
<dbReference type="Pfam" id="PF00342">
    <property type="entry name" value="PGI"/>
    <property type="match status" value="1"/>
</dbReference>
<evidence type="ECO:0000256" key="5">
    <source>
        <dbReference type="RuleBase" id="RU000612"/>
    </source>
</evidence>
<dbReference type="EC" id="5.3.1.9" evidence="1 5"/>
<dbReference type="CDD" id="cd05016">
    <property type="entry name" value="SIS_PGI_2"/>
    <property type="match status" value="1"/>
</dbReference>
<dbReference type="PROSITE" id="PS51463">
    <property type="entry name" value="P_GLUCOSE_ISOMERASE_3"/>
    <property type="match status" value="1"/>
</dbReference>
<keyword evidence="2 5" id="KW-0312">Gluconeogenesis</keyword>
<dbReference type="InterPro" id="IPR035482">
    <property type="entry name" value="SIS_PGI_2"/>
</dbReference>
<comment type="catalytic activity">
    <reaction evidence="5">
        <text>alpha-D-glucose 6-phosphate = beta-D-fructose 6-phosphate</text>
        <dbReference type="Rhea" id="RHEA:11816"/>
        <dbReference type="ChEBI" id="CHEBI:57634"/>
        <dbReference type="ChEBI" id="CHEBI:58225"/>
        <dbReference type="EC" id="5.3.1.9"/>
    </reaction>
</comment>
<dbReference type="PANTHER" id="PTHR11469:SF1">
    <property type="entry name" value="GLUCOSE-6-PHOSPHATE ISOMERASE"/>
    <property type="match status" value="1"/>
</dbReference>
<dbReference type="Proteomes" id="UP001595839">
    <property type="component" value="Unassembled WGS sequence"/>
</dbReference>
<dbReference type="InterPro" id="IPR018189">
    <property type="entry name" value="Phosphoglucose_isomerase_CS"/>
</dbReference>
<comment type="caution">
    <text evidence="6">The sequence shown here is derived from an EMBL/GenBank/DDBJ whole genome shotgun (WGS) entry which is preliminary data.</text>
</comment>
<dbReference type="InterPro" id="IPR001672">
    <property type="entry name" value="G6P_Isomerase"/>
</dbReference>
<evidence type="ECO:0000313" key="7">
    <source>
        <dbReference type="Proteomes" id="UP001595839"/>
    </source>
</evidence>
<evidence type="ECO:0000256" key="1">
    <source>
        <dbReference type="ARBA" id="ARBA00011952"/>
    </source>
</evidence>
<protein>
    <recommendedName>
        <fullName evidence="1 5">Glucose-6-phosphate isomerase</fullName>
        <ecNumber evidence="1 5">5.3.1.9</ecNumber>
    </recommendedName>
</protein>
<sequence>PVAELSGELAAQHDLLMANFFAQTQALAFGKTPDEVRAEGVPQELVAHKTFKGNHPTTTVLARELTPSVLGQLVALYEHKVFVQGAIWNIDSFDQWGVELGKVLAKRIEPALTEGTEVPGLDASTKALVAKYRQLRGR</sequence>
<keyword evidence="4 5" id="KW-0413">Isomerase</keyword>
<evidence type="ECO:0000256" key="3">
    <source>
        <dbReference type="ARBA" id="ARBA00023152"/>
    </source>
</evidence>
<accession>A0ABV9B9X5</accession>
<dbReference type="InterPro" id="IPR023096">
    <property type="entry name" value="G6P_Isomerase_C"/>
</dbReference>
<dbReference type="SUPFAM" id="SSF53697">
    <property type="entry name" value="SIS domain"/>
    <property type="match status" value="1"/>
</dbReference>
<evidence type="ECO:0000256" key="2">
    <source>
        <dbReference type="ARBA" id="ARBA00022432"/>
    </source>
</evidence>
<dbReference type="PANTHER" id="PTHR11469">
    <property type="entry name" value="GLUCOSE-6-PHOSPHATE ISOMERASE"/>
    <property type="match status" value="1"/>
</dbReference>
<evidence type="ECO:0000313" key="6">
    <source>
        <dbReference type="EMBL" id="MFC4508560.1"/>
    </source>
</evidence>
<evidence type="ECO:0000256" key="4">
    <source>
        <dbReference type="ARBA" id="ARBA00023235"/>
    </source>
</evidence>
<name>A0ABV9B9X5_9ACTN</name>
<comment type="pathway">
    <text evidence="5">Carbohydrate degradation; glycolysis; D-glyceraldehyde 3-phosphate and glycerone phosphate from D-glucose: step 2/4.</text>
</comment>
<feature type="non-terminal residue" evidence="6">
    <location>
        <position position="1"/>
    </location>
</feature>
<keyword evidence="3 5" id="KW-0324">Glycolysis</keyword>
<dbReference type="InterPro" id="IPR046348">
    <property type="entry name" value="SIS_dom_sf"/>
</dbReference>
<dbReference type="Gene3D" id="1.10.1390.10">
    <property type="match status" value="1"/>
</dbReference>
<reference evidence="7" key="1">
    <citation type="journal article" date="2019" name="Int. J. Syst. Evol. Microbiol.">
        <title>The Global Catalogue of Microorganisms (GCM) 10K type strain sequencing project: providing services to taxonomists for standard genome sequencing and annotation.</title>
        <authorList>
            <consortium name="The Broad Institute Genomics Platform"/>
            <consortium name="The Broad Institute Genome Sequencing Center for Infectious Disease"/>
            <person name="Wu L."/>
            <person name="Ma J."/>
        </authorList>
    </citation>
    <scope>NUCLEOTIDE SEQUENCE [LARGE SCALE GENOMIC DNA]</scope>
    <source>
        <strain evidence="7">CGMCC 4.7177</strain>
    </source>
</reference>
<dbReference type="Gene3D" id="3.40.50.10490">
    <property type="entry name" value="Glucose-6-phosphate isomerase like protein, domain 1"/>
    <property type="match status" value="1"/>
</dbReference>
<organism evidence="6 7">
    <name type="scientific">Streptomyces vulcanius</name>
    <dbReference type="NCBI Taxonomy" id="1441876"/>
    <lineage>
        <taxon>Bacteria</taxon>
        <taxon>Bacillati</taxon>
        <taxon>Actinomycetota</taxon>
        <taxon>Actinomycetes</taxon>
        <taxon>Kitasatosporales</taxon>
        <taxon>Streptomycetaceae</taxon>
        <taxon>Streptomyces</taxon>
    </lineage>
</organism>